<dbReference type="InterPro" id="IPR004590">
    <property type="entry name" value="ssDNA_annealing_RecT"/>
</dbReference>
<dbReference type="OrthoDB" id="5124088at2"/>
<keyword evidence="3" id="KW-1185">Reference proteome</keyword>
<evidence type="ECO:0000256" key="1">
    <source>
        <dbReference type="SAM" id="MobiDB-lite"/>
    </source>
</evidence>
<dbReference type="AlphaFoldDB" id="A0A1P8UFJ4"/>
<dbReference type="GO" id="GO:0003677">
    <property type="term" value="F:DNA binding"/>
    <property type="evidence" value="ECO:0007669"/>
    <property type="project" value="InterPro"/>
</dbReference>
<proteinExistence type="predicted"/>
<dbReference type="STRING" id="1765967.BW247_05465"/>
<accession>A0A1P8UFJ4</accession>
<evidence type="ECO:0000313" key="2">
    <source>
        <dbReference type="EMBL" id="APZ42612.1"/>
    </source>
</evidence>
<dbReference type="Proteomes" id="UP000243807">
    <property type="component" value="Chromosome"/>
</dbReference>
<dbReference type="InterPro" id="IPR018330">
    <property type="entry name" value="RecT_fam"/>
</dbReference>
<dbReference type="EMBL" id="CP019434">
    <property type="protein sequence ID" value="APZ42612.1"/>
    <property type="molecule type" value="Genomic_DNA"/>
</dbReference>
<gene>
    <name evidence="2" type="ORF">BW247_05465</name>
</gene>
<reference evidence="2 3" key="1">
    <citation type="submission" date="2017-01" db="EMBL/GenBank/DDBJ databases">
        <title>Draft sequence of Acidihalobacter ferrooxidans strain DSM 14175 (strain V8).</title>
        <authorList>
            <person name="Khaleque H.N."/>
            <person name="Ramsay J.P."/>
            <person name="Murphy R.J.T."/>
            <person name="Kaksonen A.H."/>
            <person name="Boxall N.J."/>
            <person name="Watkin E.L.J."/>
        </authorList>
    </citation>
    <scope>NUCLEOTIDE SEQUENCE [LARGE SCALE GENOMIC DNA]</scope>
    <source>
        <strain evidence="2 3">V8</strain>
    </source>
</reference>
<evidence type="ECO:0008006" key="4">
    <source>
        <dbReference type="Google" id="ProtNLM"/>
    </source>
</evidence>
<protein>
    <recommendedName>
        <fullName evidence="4">Recombinase RecT</fullName>
    </recommendedName>
</protein>
<feature type="compositionally biased region" description="Pro residues" evidence="1">
    <location>
        <begin position="312"/>
        <end position="325"/>
    </location>
</feature>
<feature type="region of interest" description="Disordered" evidence="1">
    <location>
        <begin position="298"/>
        <end position="331"/>
    </location>
</feature>
<feature type="region of interest" description="Disordered" evidence="1">
    <location>
        <begin position="232"/>
        <end position="255"/>
    </location>
</feature>
<dbReference type="GO" id="GO:0006259">
    <property type="term" value="P:DNA metabolic process"/>
    <property type="evidence" value="ECO:0007669"/>
    <property type="project" value="InterPro"/>
</dbReference>
<name>A0A1P8UFJ4_9GAMM</name>
<organism evidence="2 3">
    <name type="scientific">Acidihalobacter ferrooxydans</name>
    <dbReference type="NCBI Taxonomy" id="1765967"/>
    <lineage>
        <taxon>Bacteria</taxon>
        <taxon>Pseudomonadati</taxon>
        <taxon>Pseudomonadota</taxon>
        <taxon>Gammaproteobacteria</taxon>
        <taxon>Chromatiales</taxon>
        <taxon>Ectothiorhodospiraceae</taxon>
        <taxon>Acidihalobacter</taxon>
    </lineage>
</organism>
<dbReference type="RefSeq" id="WP_076836266.1">
    <property type="nucleotide sequence ID" value="NZ_CP019434.1"/>
</dbReference>
<dbReference type="NCBIfam" id="TIGR00616">
    <property type="entry name" value="rect"/>
    <property type="match status" value="1"/>
</dbReference>
<sequence>MANEMQQRREVPPWRQMILKSKDPFQEIARRTGLDFSSEQVFAVQACLNNSMLAETANKNPDSLRLALLNSAAVGISINPAEKLAYLVPRDGQVILDISYRGLIKIAADIGAIKWAKAELVYAQDRFVSRGPGQAPLHEYDPFENERGEFRGAYCLAKLPDGSMLVEFMKAADIWKVRDMSMLYARKKKGPWVDWRDEMIKKTVIKRAAKTWPHSGGRLAEAIQILNDQGEGLPAIEGESTPVAPPNPDNASEQTRKTVSMLVERAVASKMWAAAEQYVTDRFEHPDDRAYAIRAIRAAKSQHAQAEEIPPEDIPPPVDDIPPPEGDAINE</sequence>
<dbReference type="KEGG" id="afy:BW247_05465"/>
<evidence type="ECO:0000313" key="3">
    <source>
        <dbReference type="Proteomes" id="UP000243807"/>
    </source>
</evidence>
<dbReference type="Pfam" id="PF03837">
    <property type="entry name" value="RecT"/>
    <property type="match status" value="1"/>
</dbReference>